<feature type="transmembrane region" description="Helical" evidence="1">
    <location>
        <begin position="28"/>
        <end position="51"/>
    </location>
</feature>
<name>A0A1G7QIL8_9BACT</name>
<dbReference type="RefSeq" id="WP_156785217.1">
    <property type="nucleotide sequence ID" value="NZ_LT629690.1"/>
</dbReference>
<organism evidence="2 3">
    <name type="scientific">Terriglobus roseus</name>
    <dbReference type="NCBI Taxonomy" id="392734"/>
    <lineage>
        <taxon>Bacteria</taxon>
        <taxon>Pseudomonadati</taxon>
        <taxon>Acidobacteriota</taxon>
        <taxon>Terriglobia</taxon>
        <taxon>Terriglobales</taxon>
        <taxon>Acidobacteriaceae</taxon>
        <taxon>Terriglobus</taxon>
    </lineage>
</organism>
<keyword evidence="1" id="KW-1133">Transmembrane helix</keyword>
<keyword evidence="1" id="KW-0812">Transmembrane</keyword>
<protein>
    <submittedName>
        <fullName evidence="2">Uncharacterized protein</fullName>
    </submittedName>
</protein>
<evidence type="ECO:0000313" key="3">
    <source>
        <dbReference type="Proteomes" id="UP000182427"/>
    </source>
</evidence>
<accession>A0A1G7QIL8</accession>
<dbReference type="OrthoDB" id="123344at2"/>
<dbReference type="AlphaFoldDB" id="A0A1G7QIL8"/>
<sequence>MGFLLLIARSFINTFGITQPGPEGERRAAYFIGTLLALIVVGMIIALAGFLKVRG</sequence>
<proteinExistence type="predicted"/>
<dbReference type="Proteomes" id="UP000182427">
    <property type="component" value="Chromosome I"/>
</dbReference>
<evidence type="ECO:0000313" key="2">
    <source>
        <dbReference type="EMBL" id="SDF98363.1"/>
    </source>
</evidence>
<reference evidence="2 3" key="1">
    <citation type="submission" date="2016-10" db="EMBL/GenBank/DDBJ databases">
        <authorList>
            <person name="de Groot N.N."/>
        </authorList>
    </citation>
    <scope>NUCLEOTIDE SEQUENCE [LARGE SCALE GENOMIC DNA]</scope>
    <source>
        <strain evidence="2 3">GAS232</strain>
    </source>
</reference>
<gene>
    <name evidence="2" type="ORF">SAMN05444167_3885</name>
</gene>
<keyword evidence="3" id="KW-1185">Reference proteome</keyword>
<keyword evidence="1" id="KW-0472">Membrane</keyword>
<evidence type="ECO:0000256" key="1">
    <source>
        <dbReference type="SAM" id="Phobius"/>
    </source>
</evidence>
<dbReference type="EMBL" id="LT629690">
    <property type="protein sequence ID" value="SDF98363.1"/>
    <property type="molecule type" value="Genomic_DNA"/>
</dbReference>